<proteinExistence type="inferred from homology"/>
<feature type="compositionally biased region" description="Gly residues" evidence="10">
    <location>
        <begin position="114"/>
        <end position="123"/>
    </location>
</feature>
<feature type="transmembrane region" description="Helical" evidence="11">
    <location>
        <begin position="499"/>
        <end position="519"/>
    </location>
</feature>
<feature type="transmembrane region" description="Helical" evidence="11">
    <location>
        <begin position="248"/>
        <end position="266"/>
    </location>
</feature>
<dbReference type="SUPFAM" id="SSF52343">
    <property type="entry name" value="Ferredoxin reductase-like, C-terminal NADP-linked domain"/>
    <property type="match status" value="1"/>
</dbReference>
<feature type="region of interest" description="Disordered" evidence="10">
    <location>
        <begin position="1"/>
        <end position="44"/>
    </location>
</feature>
<dbReference type="SFLD" id="SFLDG01168">
    <property type="entry name" value="Ferric_reductase_subgroup_(FRE"/>
    <property type="match status" value="1"/>
</dbReference>
<evidence type="ECO:0000256" key="8">
    <source>
        <dbReference type="ARBA" id="ARBA00023065"/>
    </source>
</evidence>
<comment type="subcellular location">
    <subcellularLocation>
        <location evidence="1">Membrane</location>
        <topology evidence="1">Multi-pass membrane protein</topology>
    </subcellularLocation>
</comment>
<evidence type="ECO:0000256" key="1">
    <source>
        <dbReference type="ARBA" id="ARBA00004141"/>
    </source>
</evidence>
<dbReference type="InterPro" id="IPR013121">
    <property type="entry name" value="Fe_red_NAD-bd_6"/>
</dbReference>
<dbReference type="GO" id="GO:0015677">
    <property type="term" value="P:copper ion import"/>
    <property type="evidence" value="ECO:0007669"/>
    <property type="project" value="TreeGrafter"/>
</dbReference>
<dbReference type="Pfam" id="PF08030">
    <property type="entry name" value="NAD_binding_6"/>
    <property type="match status" value="1"/>
</dbReference>
<reference evidence="13" key="1">
    <citation type="submission" date="2022-07" db="EMBL/GenBank/DDBJ databases">
        <title>Draft genome sequence of Zalerion maritima ATCC 34329, a (micro)plastics degrading marine fungus.</title>
        <authorList>
            <person name="Paco A."/>
            <person name="Goncalves M.F.M."/>
            <person name="Rocha-Santos T.A.P."/>
            <person name="Alves A."/>
        </authorList>
    </citation>
    <scope>NUCLEOTIDE SEQUENCE</scope>
    <source>
        <strain evidence="13">ATCC 34329</strain>
    </source>
</reference>
<evidence type="ECO:0000256" key="9">
    <source>
        <dbReference type="ARBA" id="ARBA00023136"/>
    </source>
</evidence>
<protein>
    <recommendedName>
        <fullName evidence="12">FAD-binding FR-type domain-containing protein</fullName>
    </recommendedName>
</protein>
<feature type="compositionally biased region" description="Basic and acidic residues" evidence="10">
    <location>
        <begin position="600"/>
        <end position="613"/>
    </location>
</feature>
<evidence type="ECO:0000256" key="7">
    <source>
        <dbReference type="ARBA" id="ARBA00023002"/>
    </source>
</evidence>
<feature type="region of interest" description="Disordered" evidence="10">
    <location>
        <begin position="579"/>
        <end position="613"/>
    </location>
</feature>
<gene>
    <name evidence="13" type="ORF">MKZ38_001531</name>
</gene>
<name>A0AAD5RQ63_9PEZI</name>
<evidence type="ECO:0000256" key="11">
    <source>
        <dbReference type="SAM" id="Phobius"/>
    </source>
</evidence>
<dbReference type="Proteomes" id="UP001201980">
    <property type="component" value="Unassembled WGS sequence"/>
</dbReference>
<dbReference type="InterPro" id="IPR013112">
    <property type="entry name" value="FAD-bd_8"/>
</dbReference>
<dbReference type="InterPro" id="IPR013130">
    <property type="entry name" value="Fe3_Rdtase_TM_dom"/>
</dbReference>
<keyword evidence="14" id="KW-1185">Reference proteome</keyword>
<feature type="transmembrane region" description="Helical" evidence="11">
    <location>
        <begin position="340"/>
        <end position="361"/>
    </location>
</feature>
<feature type="compositionally biased region" description="Basic and acidic residues" evidence="10">
    <location>
        <begin position="20"/>
        <end position="40"/>
    </location>
</feature>
<feature type="transmembrane region" description="Helical" evidence="11">
    <location>
        <begin position="316"/>
        <end position="334"/>
    </location>
</feature>
<evidence type="ECO:0000256" key="4">
    <source>
        <dbReference type="ARBA" id="ARBA00022692"/>
    </source>
</evidence>
<dbReference type="SFLD" id="SFLDS00052">
    <property type="entry name" value="Ferric_Reductase_Domain"/>
    <property type="match status" value="1"/>
</dbReference>
<dbReference type="GO" id="GO:0005886">
    <property type="term" value="C:plasma membrane"/>
    <property type="evidence" value="ECO:0007669"/>
    <property type="project" value="TreeGrafter"/>
</dbReference>
<dbReference type="CDD" id="cd06186">
    <property type="entry name" value="NOX_Duox_like_FAD_NADP"/>
    <property type="match status" value="1"/>
</dbReference>
<comment type="similarity">
    <text evidence="2">Belongs to the ferric reductase (FRE) family.</text>
</comment>
<organism evidence="13 14">
    <name type="scientific">Zalerion maritima</name>
    <dbReference type="NCBI Taxonomy" id="339359"/>
    <lineage>
        <taxon>Eukaryota</taxon>
        <taxon>Fungi</taxon>
        <taxon>Dikarya</taxon>
        <taxon>Ascomycota</taxon>
        <taxon>Pezizomycotina</taxon>
        <taxon>Sordariomycetes</taxon>
        <taxon>Lulworthiomycetidae</taxon>
        <taxon>Lulworthiales</taxon>
        <taxon>Lulworthiaceae</taxon>
        <taxon>Zalerion</taxon>
    </lineage>
</organism>
<accession>A0AAD5RQ63</accession>
<feature type="region of interest" description="Disordered" evidence="10">
    <location>
        <begin position="94"/>
        <end position="123"/>
    </location>
</feature>
<evidence type="ECO:0000256" key="2">
    <source>
        <dbReference type="ARBA" id="ARBA00006278"/>
    </source>
</evidence>
<evidence type="ECO:0000256" key="3">
    <source>
        <dbReference type="ARBA" id="ARBA00022448"/>
    </source>
</evidence>
<keyword evidence="3" id="KW-0813">Transport</keyword>
<dbReference type="GO" id="GO:0006879">
    <property type="term" value="P:intracellular iron ion homeostasis"/>
    <property type="evidence" value="ECO:0007669"/>
    <property type="project" value="TreeGrafter"/>
</dbReference>
<dbReference type="GO" id="GO:0006826">
    <property type="term" value="P:iron ion transport"/>
    <property type="evidence" value="ECO:0007669"/>
    <property type="project" value="TreeGrafter"/>
</dbReference>
<keyword evidence="9 11" id="KW-0472">Membrane</keyword>
<dbReference type="Pfam" id="PF08022">
    <property type="entry name" value="FAD_binding_8"/>
    <property type="match status" value="1"/>
</dbReference>
<feature type="transmembrane region" description="Helical" evidence="11">
    <location>
        <begin position="286"/>
        <end position="309"/>
    </location>
</feature>
<evidence type="ECO:0000256" key="10">
    <source>
        <dbReference type="SAM" id="MobiDB-lite"/>
    </source>
</evidence>
<dbReference type="PROSITE" id="PS51384">
    <property type="entry name" value="FAD_FR"/>
    <property type="match status" value="1"/>
</dbReference>
<dbReference type="Gene3D" id="3.40.50.80">
    <property type="entry name" value="Nucleotide-binding domain of ferredoxin-NADP reductase (FNR) module"/>
    <property type="match status" value="1"/>
</dbReference>
<dbReference type="InterPro" id="IPR051410">
    <property type="entry name" value="Ferric/Cupric_Reductase"/>
</dbReference>
<dbReference type="EMBL" id="JAKWBI020000141">
    <property type="protein sequence ID" value="KAJ2901721.1"/>
    <property type="molecule type" value="Genomic_DNA"/>
</dbReference>
<keyword evidence="8" id="KW-0406">Ion transport</keyword>
<comment type="caution">
    <text evidence="13">The sequence shown here is derived from an EMBL/GenBank/DDBJ whole genome shotgun (WGS) entry which is preliminary data.</text>
</comment>
<feature type="domain" description="FAD-binding FR-type" evidence="12">
    <location>
        <begin position="352"/>
        <end position="491"/>
    </location>
</feature>
<feature type="transmembrane region" description="Helical" evidence="11">
    <location>
        <begin position="193"/>
        <end position="211"/>
    </location>
</feature>
<dbReference type="InterPro" id="IPR017927">
    <property type="entry name" value="FAD-bd_FR_type"/>
</dbReference>
<dbReference type="InterPro" id="IPR039261">
    <property type="entry name" value="FNR_nucleotide-bd"/>
</dbReference>
<dbReference type="Pfam" id="PF01794">
    <property type="entry name" value="Ferric_reduct"/>
    <property type="match status" value="1"/>
</dbReference>
<keyword evidence="7" id="KW-0560">Oxidoreductase</keyword>
<evidence type="ECO:0000313" key="13">
    <source>
        <dbReference type="EMBL" id="KAJ2901721.1"/>
    </source>
</evidence>
<dbReference type="PANTHER" id="PTHR32361:SF23">
    <property type="entry name" value="FERRIC-CHELATE REDUCTASE"/>
    <property type="match status" value="1"/>
</dbReference>
<evidence type="ECO:0000259" key="12">
    <source>
        <dbReference type="PROSITE" id="PS51384"/>
    </source>
</evidence>
<dbReference type="PANTHER" id="PTHR32361">
    <property type="entry name" value="FERRIC/CUPRIC REDUCTASE TRANSMEMBRANE COMPONENT"/>
    <property type="match status" value="1"/>
</dbReference>
<sequence>MPARRRSVPRRGVPYRVLLPRRDDDHSGGHGNGDGDEHDNTGTTTSTTIAATATDAATGDTSIAGATTTAPLSETGSATDVLITTTLAVGTETGTAATETAVPIGGSTETGDGAEQGGGGGRGSKAAQVLYGEDVSVVYSSVIGVFALFALFLLFTRKRSRKAKSQTTVLQKLLAVVRSVAYRRFPVVDKMSAGVLGMIVVFWVVGLSMALAEKPYYNGAGDPPLGFIAFLTGYGYERLNVFHRQVSYLSFVFALIHVIAYILAPYKSGGAAAVADRFSSPGSPWASQYTGAPTFAIFSILAIPSIYFLRRKFYESFVLPHILSAFVFLGLLFWHVPRHYWPYLYAVCATWGLQLILRVFLKTRKATATIGSVDGEISKIIVSPPSMGKLRWSPGEHVFLRFPKSRPWENHPFTIASVAGGIPVSRRDIVGTRQSVVGDLNAVREGNGEMMFLIRSYKGMTRRIVKQVDGPRDSVEQPVLVDGPYGGYTEDMAKKYEKVILIAGGSGIAGVLAVFEVLANAAGRGGEEGNVLQRVDLVWMVSHREQLGWAQDKIDLIRAGAVSGAVSVETFVSARGQDVAEVPSDAESERGILGSDEGDREATPTTREKARDVGHSACEIIRGDGHGVTTRGRGSPRMGDLIPQMLFRDTRTCIIVCGPDGLIRDSANAVAREQKRVLSGELQEVSLRSQIFGW</sequence>
<evidence type="ECO:0000256" key="5">
    <source>
        <dbReference type="ARBA" id="ARBA00022982"/>
    </source>
</evidence>
<feature type="transmembrane region" description="Helical" evidence="11">
    <location>
        <begin position="217"/>
        <end position="236"/>
    </location>
</feature>
<feature type="transmembrane region" description="Helical" evidence="11">
    <location>
        <begin position="137"/>
        <end position="155"/>
    </location>
</feature>
<evidence type="ECO:0000313" key="14">
    <source>
        <dbReference type="Proteomes" id="UP001201980"/>
    </source>
</evidence>
<dbReference type="AlphaFoldDB" id="A0AAD5RQ63"/>
<keyword evidence="4 11" id="KW-0812">Transmembrane</keyword>
<keyword evidence="5" id="KW-0249">Electron transport</keyword>
<keyword evidence="6 11" id="KW-1133">Transmembrane helix</keyword>
<evidence type="ECO:0000256" key="6">
    <source>
        <dbReference type="ARBA" id="ARBA00022989"/>
    </source>
</evidence>
<dbReference type="GO" id="GO:0000293">
    <property type="term" value="F:ferric-chelate reductase activity"/>
    <property type="evidence" value="ECO:0007669"/>
    <property type="project" value="UniProtKB-ARBA"/>
</dbReference>